<dbReference type="InterPro" id="IPR001958">
    <property type="entry name" value="Tet-R_TetA/multi-R_MdtG-like"/>
</dbReference>
<feature type="transmembrane region" description="Helical" evidence="7">
    <location>
        <begin position="20"/>
        <end position="41"/>
    </location>
</feature>
<dbReference type="GO" id="GO:0022857">
    <property type="term" value="F:transmembrane transporter activity"/>
    <property type="evidence" value="ECO:0007669"/>
    <property type="project" value="InterPro"/>
</dbReference>
<feature type="transmembrane region" description="Helical" evidence="7">
    <location>
        <begin position="292"/>
        <end position="311"/>
    </location>
</feature>
<dbReference type="Gene3D" id="1.20.1250.20">
    <property type="entry name" value="MFS general substrate transporter like domains"/>
    <property type="match status" value="2"/>
</dbReference>
<dbReference type="AlphaFoldDB" id="A0A5P1X3J1"/>
<keyword evidence="3" id="KW-1003">Cell membrane</keyword>
<keyword evidence="10" id="KW-1185">Reference proteome</keyword>
<gene>
    <name evidence="9" type="ORF">F0161_09755</name>
</gene>
<dbReference type="KEGG" id="lnn:F0161_09755"/>
<feature type="transmembrane region" description="Helical" evidence="7">
    <location>
        <begin position="382"/>
        <end position="400"/>
    </location>
</feature>
<evidence type="ECO:0000256" key="2">
    <source>
        <dbReference type="ARBA" id="ARBA00022448"/>
    </source>
</evidence>
<dbReference type="InterPro" id="IPR020846">
    <property type="entry name" value="MFS_dom"/>
</dbReference>
<feature type="transmembrane region" description="Helical" evidence="7">
    <location>
        <begin position="176"/>
        <end position="194"/>
    </location>
</feature>
<dbReference type="Proteomes" id="UP000325295">
    <property type="component" value="Chromosome"/>
</dbReference>
<evidence type="ECO:0000256" key="3">
    <source>
        <dbReference type="ARBA" id="ARBA00022475"/>
    </source>
</evidence>
<keyword evidence="6 7" id="KW-0472">Membrane</keyword>
<evidence type="ECO:0000256" key="6">
    <source>
        <dbReference type="ARBA" id="ARBA00023136"/>
    </source>
</evidence>
<keyword evidence="2" id="KW-0813">Transport</keyword>
<feature type="domain" description="Major facilitator superfamily (MFS) profile" evidence="8">
    <location>
        <begin position="16"/>
        <end position="404"/>
    </location>
</feature>
<name>A0A5P1X3J1_9LACO</name>
<comment type="subcellular location">
    <subcellularLocation>
        <location evidence="1">Cell membrane</location>
        <topology evidence="1">Multi-pass membrane protein</topology>
    </subcellularLocation>
</comment>
<dbReference type="InterPro" id="IPR036259">
    <property type="entry name" value="MFS_trans_sf"/>
</dbReference>
<evidence type="ECO:0000256" key="4">
    <source>
        <dbReference type="ARBA" id="ARBA00022692"/>
    </source>
</evidence>
<dbReference type="PANTHER" id="PTHR43414">
    <property type="entry name" value="MULTIDRUG RESISTANCE PROTEIN MDTG"/>
    <property type="match status" value="1"/>
</dbReference>
<dbReference type="GO" id="GO:0005886">
    <property type="term" value="C:plasma membrane"/>
    <property type="evidence" value="ECO:0007669"/>
    <property type="project" value="UniProtKB-SubCell"/>
</dbReference>
<feature type="transmembrane region" description="Helical" evidence="7">
    <location>
        <begin position="116"/>
        <end position="136"/>
    </location>
</feature>
<dbReference type="RefSeq" id="WP_150204440.1">
    <property type="nucleotide sequence ID" value="NZ_CP043939.1"/>
</dbReference>
<dbReference type="OrthoDB" id="65739at2"/>
<dbReference type="PROSITE" id="PS50850">
    <property type="entry name" value="MFS"/>
    <property type="match status" value="1"/>
</dbReference>
<feature type="transmembrane region" description="Helical" evidence="7">
    <location>
        <begin position="148"/>
        <end position="170"/>
    </location>
</feature>
<dbReference type="InterPro" id="IPR011701">
    <property type="entry name" value="MFS"/>
</dbReference>
<dbReference type="PRINTS" id="PR01035">
    <property type="entry name" value="TCRTETA"/>
</dbReference>
<feature type="transmembrane region" description="Helical" evidence="7">
    <location>
        <begin position="215"/>
        <end position="236"/>
    </location>
</feature>
<keyword evidence="5 7" id="KW-1133">Transmembrane helix</keyword>
<evidence type="ECO:0000313" key="10">
    <source>
        <dbReference type="Proteomes" id="UP000325295"/>
    </source>
</evidence>
<evidence type="ECO:0000313" key="9">
    <source>
        <dbReference type="EMBL" id="QER68093.1"/>
    </source>
</evidence>
<feature type="transmembrane region" description="Helical" evidence="7">
    <location>
        <begin position="53"/>
        <end position="75"/>
    </location>
</feature>
<evidence type="ECO:0000256" key="1">
    <source>
        <dbReference type="ARBA" id="ARBA00004651"/>
    </source>
</evidence>
<reference evidence="9 10" key="1">
    <citation type="submission" date="2019-09" db="EMBL/GenBank/DDBJ databases">
        <title>Complete Genome Sequence of Lactobacillus nenjiangensis SH-Y15, isolated from sauerkraut.</title>
        <authorList>
            <person name="Yang H."/>
        </authorList>
    </citation>
    <scope>NUCLEOTIDE SEQUENCE [LARGE SCALE GENOMIC DNA]</scope>
    <source>
        <strain evidence="9 10">SH-Y15</strain>
    </source>
</reference>
<evidence type="ECO:0000256" key="5">
    <source>
        <dbReference type="ARBA" id="ARBA00022989"/>
    </source>
</evidence>
<protein>
    <submittedName>
        <fullName evidence="9">Multidrug efflux MFS transporter</fullName>
    </submittedName>
</protein>
<organism evidence="9 10">
    <name type="scientific">Paucilactobacillus nenjiangensis</name>
    <dbReference type="NCBI Taxonomy" id="1296540"/>
    <lineage>
        <taxon>Bacteria</taxon>
        <taxon>Bacillati</taxon>
        <taxon>Bacillota</taxon>
        <taxon>Bacilli</taxon>
        <taxon>Lactobacillales</taxon>
        <taxon>Lactobacillaceae</taxon>
        <taxon>Paucilactobacillus</taxon>
    </lineage>
</organism>
<dbReference type="EMBL" id="CP043939">
    <property type="protein sequence ID" value="QER68093.1"/>
    <property type="molecule type" value="Genomic_DNA"/>
</dbReference>
<dbReference type="Pfam" id="PF07690">
    <property type="entry name" value="MFS_1"/>
    <property type="match status" value="1"/>
</dbReference>
<accession>A0A5P1X3J1</accession>
<proteinExistence type="predicted"/>
<sequence>MKKLLHLNKLEDWEKNLYVLWVSVFVTGLAFSEIMPFMSLYVDTLGDFTKSQLNLYSGAVFAITYLITAIISPFWGKLSDTHGRKIMILRASFGMAIVIGLMSCVTNVWQLFTLRFIQGIFGGYVSNANAIIATTAPREKSGRALGTLMAGLTGGSLLGPLLGGALASMFSYRMTFLITGILLFIVFIFSWLFVTEKNFKPTTAKKLQKASGVIAALKSPQMIFGMFITTLIIQASNNSITPIISLYVRELMHNNGNVTLVSGIIAAVPGLATMLVAPRFGALGDRIGTERVLTIGFILAICFFIPTAFVTNIWQLGILRFLIGISNATMIPQVQTLLTKNTPPEITGRIFSWNQSFQSFGNVIGPMIGAFISGLFDYSAVFLSTALLVAINFVLFRINVVNAKK</sequence>
<feature type="transmembrane region" description="Helical" evidence="7">
    <location>
        <begin position="87"/>
        <end position="110"/>
    </location>
</feature>
<feature type="transmembrane region" description="Helical" evidence="7">
    <location>
        <begin position="256"/>
        <end position="280"/>
    </location>
</feature>
<evidence type="ECO:0000259" key="8">
    <source>
        <dbReference type="PROSITE" id="PS50850"/>
    </source>
</evidence>
<dbReference type="SUPFAM" id="SSF103473">
    <property type="entry name" value="MFS general substrate transporter"/>
    <property type="match status" value="1"/>
</dbReference>
<evidence type="ECO:0000256" key="7">
    <source>
        <dbReference type="SAM" id="Phobius"/>
    </source>
</evidence>
<keyword evidence="4 7" id="KW-0812">Transmembrane</keyword>
<dbReference type="PANTHER" id="PTHR43414:SF6">
    <property type="entry name" value="MULTIDRUG RESISTANCE PROTEIN MDTG"/>
    <property type="match status" value="1"/>
</dbReference>